<name>A0A1H8CF69_9SPHN</name>
<dbReference type="OrthoDB" id="7450571at2"/>
<evidence type="ECO:0000313" key="2">
    <source>
        <dbReference type="Proteomes" id="UP000199206"/>
    </source>
</evidence>
<dbReference type="EMBL" id="FOCF01000003">
    <property type="protein sequence ID" value="SEM92918.1"/>
    <property type="molecule type" value="Genomic_DNA"/>
</dbReference>
<dbReference type="AlphaFoldDB" id="A0A1H8CF69"/>
<accession>A0A1H8CF69</accession>
<sequence length="88" mass="9467">MDISVTPAAERIARVLAGQRISSNGDGDAESAGRLVDQAWPDHLDDALAVLRTLREPDQAMADAGDAAIWERMVLTAIERGKPRTVTL</sequence>
<keyword evidence="2" id="KW-1185">Reference proteome</keyword>
<gene>
    <name evidence="1" type="ORF">SAMN05192583_1557</name>
</gene>
<protein>
    <submittedName>
        <fullName evidence="1">Uncharacterized protein</fullName>
    </submittedName>
</protein>
<proteinExistence type="predicted"/>
<reference evidence="2" key="1">
    <citation type="submission" date="2016-10" db="EMBL/GenBank/DDBJ databases">
        <authorList>
            <person name="Varghese N."/>
            <person name="Submissions S."/>
        </authorList>
    </citation>
    <scope>NUCLEOTIDE SEQUENCE [LARGE SCALE GENOMIC DNA]</scope>
    <source>
        <strain evidence="2">S6-262</strain>
    </source>
</reference>
<organism evidence="1 2">
    <name type="scientific">Sphingomonas gellani</name>
    <dbReference type="NCBI Taxonomy" id="1166340"/>
    <lineage>
        <taxon>Bacteria</taxon>
        <taxon>Pseudomonadati</taxon>
        <taxon>Pseudomonadota</taxon>
        <taxon>Alphaproteobacteria</taxon>
        <taxon>Sphingomonadales</taxon>
        <taxon>Sphingomonadaceae</taxon>
        <taxon>Sphingomonas</taxon>
    </lineage>
</organism>
<evidence type="ECO:0000313" key="1">
    <source>
        <dbReference type="EMBL" id="SEM92918.1"/>
    </source>
</evidence>
<dbReference type="RefSeq" id="WP_093665121.1">
    <property type="nucleotide sequence ID" value="NZ_FOCF01000003.1"/>
</dbReference>
<dbReference type="Proteomes" id="UP000199206">
    <property type="component" value="Unassembled WGS sequence"/>
</dbReference>